<dbReference type="GO" id="GO:0008483">
    <property type="term" value="F:transaminase activity"/>
    <property type="evidence" value="ECO:0007669"/>
    <property type="project" value="UniProtKB-KW"/>
</dbReference>
<keyword evidence="1" id="KW-0808">Transferase</keyword>
<proteinExistence type="predicted"/>
<dbReference type="EMBL" id="GIFC01006345">
    <property type="protein sequence ID" value="MXU88428.1"/>
    <property type="molecule type" value="Transcribed_RNA"/>
</dbReference>
<protein>
    <submittedName>
        <fullName evidence="1">Putative aminotransferase</fullName>
    </submittedName>
</protein>
<keyword evidence="1" id="KW-0032">Aminotransferase</keyword>
<organism evidence="1">
    <name type="scientific">Ixodes ricinus</name>
    <name type="common">Common tick</name>
    <name type="synonym">Acarus ricinus</name>
    <dbReference type="NCBI Taxonomy" id="34613"/>
    <lineage>
        <taxon>Eukaryota</taxon>
        <taxon>Metazoa</taxon>
        <taxon>Ecdysozoa</taxon>
        <taxon>Arthropoda</taxon>
        <taxon>Chelicerata</taxon>
        <taxon>Arachnida</taxon>
        <taxon>Acari</taxon>
        <taxon>Parasitiformes</taxon>
        <taxon>Ixodida</taxon>
        <taxon>Ixodoidea</taxon>
        <taxon>Ixodidae</taxon>
        <taxon>Ixodinae</taxon>
        <taxon>Ixodes</taxon>
    </lineage>
</organism>
<reference evidence="1" key="1">
    <citation type="submission" date="2019-12" db="EMBL/GenBank/DDBJ databases">
        <title>An insight into the sialome of adult female Ixodes ricinus ticks feeding for 6 days.</title>
        <authorList>
            <person name="Perner J."/>
            <person name="Ribeiro J.M.C."/>
        </authorList>
    </citation>
    <scope>NUCLEOTIDE SEQUENCE</scope>
    <source>
        <strain evidence="1">Semi-engorged</strain>
        <tissue evidence="1">Salivary glands</tissue>
    </source>
</reference>
<evidence type="ECO:0000313" key="1">
    <source>
        <dbReference type="EMBL" id="MXU88428.1"/>
    </source>
</evidence>
<dbReference type="AlphaFoldDB" id="A0A6B0U9X4"/>
<accession>A0A6B0U9X4</accession>
<name>A0A6B0U9X4_IXORI</name>
<sequence>MTIPQMPVEGNRLQTVFKPSQSTSITMTHTKVFDQLKIAFSDTLPYSTLLSSLEKCRKQIKSLFLMLGEQNSLYACSLPLESFGGASIQNVGRASAVLRDKE</sequence>